<gene>
    <name evidence="1" type="ORF">M878_02105</name>
</gene>
<dbReference type="STRING" id="1352936.M878_02105"/>
<dbReference type="EMBL" id="AWQX01000010">
    <property type="protein sequence ID" value="EST36396.1"/>
    <property type="molecule type" value="Genomic_DNA"/>
</dbReference>
<dbReference type="PATRIC" id="fig|1352936.5.peg.467"/>
<dbReference type="AlphaFoldDB" id="V6KY83"/>
<reference evidence="1 2" key="1">
    <citation type="journal article" date="2014" name="Genome Announc.">
        <title>Draft Genome Sequence of Streptomyces roseochromogenes subsp. oscitans DS 12.976, Producer of the Aminocoumarin Antibiotic Clorobiocin.</title>
        <authorList>
            <person name="Ruckert C."/>
            <person name="Kalinowski J."/>
            <person name="Heide L."/>
            <person name="Apel A.K."/>
        </authorList>
    </citation>
    <scope>NUCLEOTIDE SEQUENCE [LARGE SCALE GENOMIC DNA]</scope>
    <source>
        <strain evidence="1 2">DS 12.976</strain>
    </source>
</reference>
<sequence length="123" mass="13033">MGGGPTGHVEQVFDRQRDTVERRKVVHREARATASAAADAALRTWSSARWQKAFSRSRQQSTTSTGLTSFRRMAAASSTAGVNGSIGERITSGPIWSGVLSVAASVVAPATTRLGRMFRALAA</sequence>
<name>V6KY83_STRRC</name>
<proteinExistence type="predicted"/>
<evidence type="ECO:0000313" key="2">
    <source>
        <dbReference type="Proteomes" id="UP000017984"/>
    </source>
</evidence>
<dbReference type="HOGENOM" id="CLU_2014020_0_0_11"/>
<evidence type="ECO:0000313" key="1">
    <source>
        <dbReference type="EMBL" id="EST36396.1"/>
    </source>
</evidence>
<organism evidence="1 2">
    <name type="scientific">Streptomyces roseochromogenus subsp. oscitans DS 12.976</name>
    <dbReference type="NCBI Taxonomy" id="1352936"/>
    <lineage>
        <taxon>Bacteria</taxon>
        <taxon>Bacillati</taxon>
        <taxon>Actinomycetota</taxon>
        <taxon>Actinomycetes</taxon>
        <taxon>Kitasatosporales</taxon>
        <taxon>Streptomycetaceae</taxon>
        <taxon>Streptomyces</taxon>
    </lineage>
</organism>
<comment type="caution">
    <text evidence="1">The sequence shown here is derived from an EMBL/GenBank/DDBJ whole genome shotgun (WGS) entry which is preliminary data.</text>
</comment>
<protein>
    <submittedName>
        <fullName evidence="1">Uncharacterized protein</fullName>
    </submittedName>
</protein>
<accession>V6KY83</accession>
<keyword evidence="2" id="KW-1185">Reference proteome</keyword>
<dbReference type="Proteomes" id="UP000017984">
    <property type="component" value="Chromosome"/>
</dbReference>